<comment type="caution">
    <text evidence="1">The sequence shown here is derived from an EMBL/GenBank/DDBJ whole genome shotgun (WGS) entry which is preliminary data.</text>
</comment>
<keyword evidence="2" id="KW-1185">Reference proteome</keyword>
<evidence type="ECO:0000313" key="1">
    <source>
        <dbReference type="EMBL" id="PZF97504.1"/>
    </source>
</evidence>
<dbReference type="Proteomes" id="UP000248627">
    <property type="component" value="Unassembled WGS sequence"/>
</dbReference>
<dbReference type="SUPFAM" id="SSF56112">
    <property type="entry name" value="Protein kinase-like (PK-like)"/>
    <property type="match status" value="1"/>
</dbReference>
<protein>
    <submittedName>
        <fullName evidence="1">Uncharacterized protein</fullName>
    </submittedName>
</protein>
<dbReference type="EMBL" id="POTX01000059">
    <property type="protein sequence ID" value="PZF97504.1"/>
    <property type="molecule type" value="Genomic_DNA"/>
</dbReference>
<dbReference type="InterPro" id="IPR011009">
    <property type="entry name" value="Kinase-like_dom_sf"/>
</dbReference>
<reference evidence="1 2" key="1">
    <citation type="submission" date="2018-01" db="EMBL/GenBank/DDBJ databases">
        <title>Draft genome sequence of Jishengella endophytica.</title>
        <authorList>
            <person name="Sahin N."/>
            <person name="Ay H."/>
            <person name="Saygin H."/>
        </authorList>
    </citation>
    <scope>NUCLEOTIDE SEQUENCE [LARGE SCALE GENOMIC DNA]</scope>
    <source>
        <strain evidence="1 2">DSM 45430</strain>
    </source>
</reference>
<name>A0A2W2CW14_9ACTN</name>
<dbReference type="OrthoDB" id="4061674at2"/>
<gene>
    <name evidence="1" type="ORF">C1I93_11625</name>
</gene>
<dbReference type="RefSeq" id="WP_111243275.1">
    <property type="nucleotide sequence ID" value="NZ_AP023358.1"/>
</dbReference>
<sequence>MLTDDGPGSCFDRGKLEPLTEIGKGGQGRVWSVNDTIRINRQWPVAYKEYDAAVLPGLDVDQLRRMVEFVPSLSAETGRWLCEQTAWPARTVCEAGRVRGFLMRRIPPDFTHQLPGVKGPSQVKPASFQFLLNDASYLARVSIAIDDRQRLMLLAALAETLDRFHALTIVVGDLSPNNLLFQLGAEPRCFFIDCDAMRLDGRSVLTQTETPDWEVPAGEELATVRSDAYKFGLVAVRLFAGDQVARDPDVLAAVLPELAGLARRSLSRDPWSRPRPAQWLPALRAAEGRPVAAAPTAANAVPAAVPGGGRAAAGAGPAPPPASSPQATPSGWVRPWAVTLTVLVLLMICGGVVIAGSGGSDDAAESGAGPQTVYDNGVDQATPALPRATPTVGIVRYDRVADHPHGRDIAVMLARWFEAINGRDWDTALASYDPAGVVDPTDPEHRAGYIDALTTTTDSDATLRAVSRSGGRTLAKLTFVSRQAAGYGPKRDPDETCTRWQLTLRLSYSDTYGYRILRPQAAKSSPC</sequence>
<organism evidence="1 2">
    <name type="scientific">Micromonospora endophytica</name>
    <dbReference type="NCBI Taxonomy" id="515350"/>
    <lineage>
        <taxon>Bacteria</taxon>
        <taxon>Bacillati</taxon>
        <taxon>Actinomycetota</taxon>
        <taxon>Actinomycetes</taxon>
        <taxon>Micromonosporales</taxon>
        <taxon>Micromonosporaceae</taxon>
        <taxon>Micromonospora</taxon>
    </lineage>
</organism>
<proteinExistence type="predicted"/>
<dbReference type="Gene3D" id="1.10.510.10">
    <property type="entry name" value="Transferase(Phosphotransferase) domain 1"/>
    <property type="match status" value="1"/>
</dbReference>
<accession>A0A2W2CW14</accession>
<evidence type="ECO:0000313" key="2">
    <source>
        <dbReference type="Proteomes" id="UP000248627"/>
    </source>
</evidence>
<dbReference type="AlphaFoldDB" id="A0A2W2CW14"/>